<dbReference type="PANTHER" id="PTHR11188:SF17">
    <property type="entry name" value="FI21816P1"/>
    <property type="match status" value="1"/>
</dbReference>
<evidence type="ECO:0000259" key="1">
    <source>
        <dbReference type="Pfam" id="PF00339"/>
    </source>
</evidence>
<dbReference type="PANTHER" id="PTHR11188">
    <property type="entry name" value="ARRESTIN DOMAIN CONTAINING PROTEIN"/>
    <property type="match status" value="1"/>
</dbReference>
<protein>
    <recommendedName>
        <fullName evidence="1">Arrestin-like N-terminal domain-containing protein</fullName>
    </recommendedName>
</protein>
<accession>A0A9P6FSF7</accession>
<feature type="domain" description="Arrestin-like N-terminal" evidence="1">
    <location>
        <begin position="35"/>
        <end position="154"/>
    </location>
</feature>
<dbReference type="InterPro" id="IPR050357">
    <property type="entry name" value="Arrestin_domain-protein"/>
</dbReference>
<keyword evidence="3" id="KW-1185">Reference proteome</keyword>
<dbReference type="Pfam" id="PF00339">
    <property type="entry name" value="Arrestin_N"/>
    <property type="match status" value="1"/>
</dbReference>
<gene>
    <name evidence="2" type="ORF">BGW38_002164</name>
</gene>
<name>A0A9P6FSF7_9FUNG</name>
<dbReference type="SUPFAM" id="SSF81296">
    <property type="entry name" value="E set domains"/>
    <property type="match status" value="1"/>
</dbReference>
<dbReference type="EMBL" id="JAABOA010001736">
    <property type="protein sequence ID" value="KAF9580980.1"/>
    <property type="molecule type" value="Genomic_DNA"/>
</dbReference>
<evidence type="ECO:0000313" key="3">
    <source>
        <dbReference type="Proteomes" id="UP000780801"/>
    </source>
</evidence>
<dbReference type="Gene3D" id="2.60.40.640">
    <property type="match status" value="1"/>
</dbReference>
<reference evidence="2" key="1">
    <citation type="journal article" date="2020" name="Fungal Divers.">
        <title>Resolving the Mortierellaceae phylogeny through synthesis of multi-gene phylogenetics and phylogenomics.</title>
        <authorList>
            <person name="Vandepol N."/>
            <person name="Liber J."/>
            <person name="Desiro A."/>
            <person name="Na H."/>
            <person name="Kennedy M."/>
            <person name="Barry K."/>
            <person name="Grigoriev I.V."/>
            <person name="Miller A.N."/>
            <person name="O'Donnell K."/>
            <person name="Stajich J.E."/>
            <person name="Bonito G."/>
        </authorList>
    </citation>
    <scope>NUCLEOTIDE SEQUENCE</scope>
    <source>
        <strain evidence="2">KOD1015</strain>
    </source>
</reference>
<evidence type="ECO:0000313" key="2">
    <source>
        <dbReference type="EMBL" id="KAF9580980.1"/>
    </source>
</evidence>
<dbReference type="Proteomes" id="UP000780801">
    <property type="component" value="Unassembled WGS sequence"/>
</dbReference>
<proteinExistence type="predicted"/>
<dbReference type="InterPro" id="IPR011021">
    <property type="entry name" value="Arrestin-like_N"/>
</dbReference>
<dbReference type="InterPro" id="IPR014756">
    <property type="entry name" value="Ig_E-set"/>
</dbReference>
<dbReference type="GO" id="GO:0005737">
    <property type="term" value="C:cytoplasm"/>
    <property type="evidence" value="ECO:0007669"/>
    <property type="project" value="TreeGrafter"/>
</dbReference>
<comment type="caution">
    <text evidence="2">The sequence shown here is derived from an EMBL/GenBank/DDBJ whole genome shotgun (WGS) entry which is preliminary data.</text>
</comment>
<dbReference type="InterPro" id="IPR014752">
    <property type="entry name" value="Arrestin-like_C"/>
</dbReference>
<sequence>MPVPPSTLPSTNPSASQTSTVSISFAQGGSTCILRPNVTVRGNVDLRLIKPCYATGIRVRLRAEESAIVLGQESNGDSLRQKFQQTVITLFDTETMVFGTNLTDNELSNWREIAAGQYSFPFALKVPNVNFPPCIPNLEGFSVRYVWTAHVDGPFENSLFSEEVLCQFLPNVLAPKPLEWTYHDTVGAIPAKNSTQQLNKPPTGIDISIKMHQQIYVPGKY</sequence>
<dbReference type="GO" id="GO:0015031">
    <property type="term" value="P:protein transport"/>
    <property type="evidence" value="ECO:0007669"/>
    <property type="project" value="TreeGrafter"/>
</dbReference>
<dbReference type="OrthoDB" id="9984275at2759"/>
<organism evidence="2 3">
    <name type="scientific">Lunasporangiospora selenospora</name>
    <dbReference type="NCBI Taxonomy" id="979761"/>
    <lineage>
        <taxon>Eukaryota</taxon>
        <taxon>Fungi</taxon>
        <taxon>Fungi incertae sedis</taxon>
        <taxon>Mucoromycota</taxon>
        <taxon>Mortierellomycotina</taxon>
        <taxon>Mortierellomycetes</taxon>
        <taxon>Mortierellales</taxon>
        <taxon>Mortierellaceae</taxon>
        <taxon>Lunasporangiospora</taxon>
    </lineage>
</organism>
<dbReference type="AlphaFoldDB" id="A0A9P6FSF7"/>